<dbReference type="OrthoDB" id="5982228at2759"/>
<evidence type="ECO:0000313" key="2">
    <source>
        <dbReference type="EMBL" id="EJW04308.1"/>
    </source>
</evidence>
<sequence>MPIAIASASIIVCILYVFVNISFFCVLPRVILIQKNLVGNFINILKINDTIKTILPYFINIIPSFGTLNGSYMVGMSIIEAYVLEFLSKNQKNPKTEKNKANITAQIESEINEDYKKSFNETENYEEHQEKHVEIVNSSHVSSDIDDTPKSEKSLLCNAPFLKFLGISLYSMIVIVFLQVNSKSIIEKLSFMIYLFYGLSLVALLVLRKKDKNRERLYKVPSILVYLCISFSVILFLNTLYYILKPMFPK</sequence>
<dbReference type="AlphaFoldDB" id="J8ZX95"/>
<keyword evidence="1" id="KW-1133">Transmembrane helix</keyword>
<dbReference type="Proteomes" id="UP000003163">
    <property type="component" value="Unassembled WGS sequence"/>
</dbReference>
<name>J8ZX95_EDHAE</name>
<comment type="caution">
    <text evidence="2">The sequence shown here is derived from an EMBL/GenBank/DDBJ whole genome shotgun (WGS) entry which is preliminary data.</text>
</comment>
<evidence type="ECO:0000256" key="1">
    <source>
        <dbReference type="SAM" id="Phobius"/>
    </source>
</evidence>
<feature type="transmembrane region" description="Helical" evidence="1">
    <location>
        <begin position="161"/>
        <end position="179"/>
    </location>
</feature>
<organism evidence="2 3">
    <name type="scientific">Edhazardia aedis (strain USNM 41457)</name>
    <name type="common">Microsporidian parasite</name>
    <dbReference type="NCBI Taxonomy" id="1003232"/>
    <lineage>
        <taxon>Eukaryota</taxon>
        <taxon>Fungi</taxon>
        <taxon>Fungi incertae sedis</taxon>
        <taxon>Microsporidia</taxon>
        <taxon>Edhazardia</taxon>
    </lineage>
</organism>
<feature type="transmembrane region" description="Helical" evidence="1">
    <location>
        <begin position="191"/>
        <end position="208"/>
    </location>
</feature>
<dbReference type="InterPro" id="IPR050598">
    <property type="entry name" value="AminoAcid_Transporter"/>
</dbReference>
<feature type="transmembrane region" description="Helical" evidence="1">
    <location>
        <begin position="220"/>
        <end position="244"/>
    </location>
</feature>
<dbReference type="VEuPathDB" id="MicrosporidiaDB:EDEG_01432"/>
<gene>
    <name evidence="2" type="ORF">EDEG_01432</name>
</gene>
<dbReference type="PANTHER" id="PTHR11785:SF512">
    <property type="entry name" value="SOBREMESA, ISOFORM B"/>
    <property type="match status" value="1"/>
</dbReference>
<feature type="transmembrane region" description="Helical" evidence="1">
    <location>
        <begin position="6"/>
        <end position="27"/>
    </location>
</feature>
<dbReference type="EMBL" id="AFBI03000020">
    <property type="protein sequence ID" value="EJW04308.1"/>
    <property type="molecule type" value="Genomic_DNA"/>
</dbReference>
<dbReference type="PANTHER" id="PTHR11785">
    <property type="entry name" value="AMINO ACID TRANSPORTER"/>
    <property type="match status" value="1"/>
</dbReference>
<evidence type="ECO:0008006" key="4">
    <source>
        <dbReference type="Google" id="ProtNLM"/>
    </source>
</evidence>
<keyword evidence="1" id="KW-0472">Membrane</keyword>
<evidence type="ECO:0000313" key="3">
    <source>
        <dbReference type="Proteomes" id="UP000003163"/>
    </source>
</evidence>
<keyword evidence="1" id="KW-0812">Transmembrane</keyword>
<protein>
    <recommendedName>
        <fullName evidence="4">Amino acid transporter transmembrane domain-containing protein</fullName>
    </recommendedName>
</protein>
<reference evidence="2 3" key="1">
    <citation type="submission" date="2011-08" db="EMBL/GenBank/DDBJ databases">
        <authorList>
            <person name="Liu Z.J."/>
            <person name="Shi F.L."/>
            <person name="Lu J.Q."/>
            <person name="Li M."/>
            <person name="Wang Z.L."/>
        </authorList>
    </citation>
    <scope>NUCLEOTIDE SEQUENCE [LARGE SCALE GENOMIC DNA]</scope>
    <source>
        <strain evidence="2 3">USNM 41457</strain>
    </source>
</reference>
<dbReference type="InParanoid" id="J8ZX95"/>
<reference evidence="3" key="2">
    <citation type="submission" date="2015-07" db="EMBL/GenBank/DDBJ databases">
        <title>Contrasting host-pathogen interactions and genome evolution in two generalist and specialist microsporidian pathogens of mosquitoes.</title>
        <authorList>
            <consortium name="The Broad Institute Genomics Platform"/>
            <consortium name="The Broad Institute Genome Sequencing Center for Infectious Disease"/>
            <person name="Cuomo C.A."/>
            <person name="Sanscrainte N.D."/>
            <person name="Goldberg J.M."/>
            <person name="Heiman D."/>
            <person name="Young S."/>
            <person name="Zeng Q."/>
            <person name="Becnel J.J."/>
            <person name="Birren B.W."/>
        </authorList>
    </citation>
    <scope>NUCLEOTIDE SEQUENCE [LARGE SCALE GENOMIC DNA]</scope>
    <source>
        <strain evidence="3">USNM 41457</strain>
    </source>
</reference>
<proteinExistence type="predicted"/>
<dbReference type="HOGENOM" id="CLU_1111381_0_0_1"/>
<keyword evidence="3" id="KW-1185">Reference proteome</keyword>
<dbReference type="GO" id="GO:0015179">
    <property type="term" value="F:L-amino acid transmembrane transporter activity"/>
    <property type="evidence" value="ECO:0007669"/>
    <property type="project" value="TreeGrafter"/>
</dbReference>
<accession>J8ZX95</accession>